<name>S3DX49_GLAL2</name>
<feature type="region of interest" description="Disordered" evidence="1">
    <location>
        <begin position="1"/>
        <end position="38"/>
    </location>
</feature>
<dbReference type="HOGENOM" id="CLU_1077883_0_0_1"/>
<dbReference type="KEGG" id="glz:GLAREA_08704"/>
<feature type="compositionally biased region" description="Low complexity" evidence="1">
    <location>
        <begin position="19"/>
        <end position="34"/>
    </location>
</feature>
<proteinExistence type="predicted"/>
<organism evidence="2 3">
    <name type="scientific">Glarea lozoyensis (strain ATCC 20868 / MF5171)</name>
    <dbReference type="NCBI Taxonomy" id="1116229"/>
    <lineage>
        <taxon>Eukaryota</taxon>
        <taxon>Fungi</taxon>
        <taxon>Dikarya</taxon>
        <taxon>Ascomycota</taxon>
        <taxon>Pezizomycotina</taxon>
        <taxon>Leotiomycetes</taxon>
        <taxon>Helotiales</taxon>
        <taxon>Helotiaceae</taxon>
        <taxon>Glarea</taxon>
    </lineage>
</organism>
<keyword evidence="3" id="KW-1185">Reference proteome</keyword>
<evidence type="ECO:0000313" key="2">
    <source>
        <dbReference type="EMBL" id="EPE36541.1"/>
    </source>
</evidence>
<dbReference type="AlphaFoldDB" id="S3DX49"/>
<sequence>MSACSSPARYIPPHKRGRSQSSTPSESRNSSNESNKSHILRKLANPEYVWPSLTRDNWAVGVVAFLPWEENRTAPIRCTRCKKKDGTPDKHALEKNAQEHPVIILRKSPPEIEDKDLMLEVVFTSSNPQPYRDDAGHIIDKSRSFPIRGTNQDRQIDSDKYEVENTLDICATRKKRSYVLSNHVYRAPFSELQCWYNSEDRLTKDAYKLLMSLVGIIPTEKWEDFTPAKKPAERVKEQNWNSMKTTSQVVVTAVSIKA</sequence>
<protein>
    <submittedName>
        <fullName evidence="2">Uncharacterized protein</fullName>
    </submittedName>
</protein>
<evidence type="ECO:0000313" key="3">
    <source>
        <dbReference type="Proteomes" id="UP000016922"/>
    </source>
</evidence>
<dbReference type="Proteomes" id="UP000016922">
    <property type="component" value="Unassembled WGS sequence"/>
</dbReference>
<dbReference type="EMBL" id="KE145352">
    <property type="protein sequence ID" value="EPE36541.1"/>
    <property type="molecule type" value="Genomic_DNA"/>
</dbReference>
<evidence type="ECO:0000256" key="1">
    <source>
        <dbReference type="SAM" id="MobiDB-lite"/>
    </source>
</evidence>
<reference evidence="2 3" key="1">
    <citation type="journal article" date="2013" name="BMC Genomics">
        <title>Genomics-driven discovery of the pneumocandin biosynthetic gene cluster in the fungus Glarea lozoyensis.</title>
        <authorList>
            <person name="Chen L."/>
            <person name="Yue Q."/>
            <person name="Zhang X."/>
            <person name="Xiang M."/>
            <person name="Wang C."/>
            <person name="Li S."/>
            <person name="Che Y."/>
            <person name="Ortiz-Lopez F.J."/>
            <person name="Bills G.F."/>
            <person name="Liu X."/>
            <person name="An Z."/>
        </authorList>
    </citation>
    <scope>NUCLEOTIDE SEQUENCE [LARGE SCALE GENOMIC DNA]</scope>
    <source>
        <strain evidence="3">ATCC 20868 / MF5171</strain>
    </source>
</reference>
<gene>
    <name evidence="2" type="ORF">GLAREA_08704</name>
</gene>
<dbReference type="GeneID" id="19467752"/>
<dbReference type="RefSeq" id="XP_008075856.1">
    <property type="nucleotide sequence ID" value="XM_008077665.1"/>
</dbReference>
<accession>S3DX49</accession>